<dbReference type="InterPro" id="IPR024567">
    <property type="entry name" value="RNase_HII/HIII_dom"/>
</dbReference>
<feature type="binding site" evidence="8">
    <location>
        <position position="191"/>
    </location>
    <ligand>
        <name>a divalent metal cation</name>
        <dbReference type="ChEBI" id="CHEBI:60240"/>
    </ligand>
</feature>
<evidence type="ECO:0000259" key="10">
    <source>
        <dbReference type="PROSITE" id="PS51975"/>
    </source>
</evidence>
<dbReference type="NCBIfam" id="TIGR00729">
    <property type="entry name" value="ribonuclease HII"/>
    <property type="match status" value="1"/>
</dbReference>
<dbReference type="Gene3D" id="1.10.10.460">
    <property type="entry name" value="Ribonuclease hii. Domain 2"/>
    <property type="match status" value="1"/>
</dbReference>
<keyword evidence="7 8" id="KW-0378">Hydrolase</keyword>
<dbReference type="GO" id="GO:0046872">
    <property type="term" value="F:metal ion binding"/>
    <property type="evidence" value="ECO:0007669"/>
    <property type="project" value="UniProtKB-KW"/>
</dbReference>
<comment type="function">
    <text evidence="9">Endonuclease that specifically degrades the RNA of RNA-DNA hybrids.</text>
</comment>
<evidence type="ECO:0000313" key="11">
    <source>
        <dbReference type="EMBL" id="KAF0356573.1"/>
    </source>
</evidence>
<dbReference type="EC" id="3.1.26.4" evidence="9"/>
<dbReference type="SUPFAM" id="SSF53098">
    <property type="entry name" value="Ribonuclease H-like"/>
    <property type="match status" value="1"/>
</dbReference>
<evidence type="ECO:0000256" key="4">
    <source>
        <dbReference type="ARBA" id="ARBA00022722"/>
    </source>
</evidence>
<evidence type="ECO:0000256" key="2">
    <source>
        <dbReference type="ARBA" id="ARBA00001946"/>
    </source>
</evidence>
<dbReference type="CDD" id="cd07181">
    <property type="entry name" value="RNase_HII_eukaryota_like"/>
    <property type="match status" value="1"/>
</dbReference>
<proteinExistence type="inferred from homology"/>
<dbReference type="InterPro" id="IPR012337">
    <property type="entry name" value="RNaseH-like_sf"/>
</dbReference>
<dbReference type="Gene3D" id="3.30.420.10">
    <property type="entry name" value="Ribonuclease H-like superfamily/Ribonuclease H"/>
    <property type="match status" value="1"/>
</dbReference>
<protein>
    <recommendedName>
        <fullName evidence="9">Ribonuclease</fullName>
        <ecNumber evidence="9">3.1.26.4</ecNumber>
    </recommendedName>
</protein>
<sequence length="343" mass="38484">MTPPSPATLFLTMDAFNLPFAPQTNDLIETDCPDDSSASEDEGTVFDVPSVQADPLTSSYTYHSPLPSALANNSGEPCILGVDEAGRGPVLGPMVYSICYCPLSKYEQVSKLGFVDSKTLKESHRESHFRLIQSHQENIAWSVRVLSPQDISWNMLKMNKYNLNAQAHDTTIELIRQVLIKGVNVTEIYIDTVGPPESYKAKLSKIFPGIKITVEKKADSKYPIVSAASICAKVTRDQVLKHWTFVEKELKSSKIFGSGYPSDPNTKLWLTNNMDPVFGFPRVMRFSWSTCENLLKDRAVTIIWPEEAPQGSITRLFEQEEKKQEKPQSRLFMDMGLKCVSDF</sequence>
<dbReference type="EMBL" id="WTPW01003034">
    <property type="protein sequence ID" value="KAF0356573.1"/>
    <property type="molecule type" value="Genomic_DNA"/>
</dbReference>
<dbReference type="PROSITE" id="PS51975">
    <property type="entry name" value="RNASE_H_2"/>
    <property type="match status" value="1"/>
</dbReference>
<accession>A0A8H4A0J5</accession>
<feature type="binding site" evidence="8">
    <location>
        <position position="83"/>
    </location>
    <ligand>
        <name>a divalent metal cation</name>
        <dbReference type="ChEBI" id="CHEBI:60240"/>
    </ligand>
</feature>
<evidence type="ECO:0000313" key="12">
    <source>
        <dbReference type="Proteomes" id="UP000439903"/>
    </source>
</evidence>
<dbReference type="PANTHER" id="PTHR10954:SF7">
    <property type="entry name" value="RIBONUCLEASE H2 SUBUNIT A"/>
    <property type="match status" value="1"/>
</dbReference>
<comment type="cofactor">
    <cofactor evidence="2">
        <name>Mg(2+)</name>
        <dbReference type="ChEBI" id="CHEBI:18420"/>
    </cofactor>
</comment>
<feature type="domain" description="RNase H type-2" evidence="10">
    <location>
        <begin position="77"/>
        <end position="300"/>
    </location>
</feature>
<dbReference type="PANTHER" id="PTHR10954">
    <property type="entry name" value="RIBONUCLEASE H2 SUBUNIT A"/>
    <property type="match status" value="1"/>
</dbReference>
<dbReference type="Pfam" id="PF01351">
    <property type="entry name" value="RNase_HII"/>
    <property type="match status" value="1"/>
</dbReference>
<evidence type="ECO:0000256" key="3">
    <source>
        <dbReference type="ARBA" id="ARBA00007058"/>
    </source>
</evidence>
<dbReference type="InterPro" id="IPR023160">
    <property type="entry name" value="RNase_HII_hlx-loop-hlx_cap_dom"/>
</dbReference>
<dbReference type="FunFam" id="1.10.10.460:FF:000001">
    <property type="entry name" value="Ribonuclease"/>
    <property type="match status" value="1"/>
</dbReference>
<dbReference type="GO" id="GO:0006298">
    <property type="term" value="P:mismatch repair"/>
    <property type="evidence" value="ECO:0007669"/>
    <property type="project" value="TreeGrafter"/>
</dbReference>
<keyword evidence="5 8" id="KW-0479">Metal-binding</keyword>
<organism evidence="11 12">
    <name type="scientific">Gigaspora margarita</name>
    <dbReference type="NCBI Taxonomy" id="4874"/>
    <lineage>
        <taxon>Eukaryota</taxon>
        <taxon>Fungi</taxon>
        <taxon>Fungi incertae sedis</taxon>
        <taxon>Mucoromycota</taxon>
        <taxon>Glomeromycotina</taxon>
        <taxon>Glomeromycetes</taxon>
        <taxon>Diversisporales</taxon>
        <taxon>Gigasporaceae</taxon>
        <taxon>Gigaspora</taxon>
    </lineage>
</organism>
<evidence type="ECO:0000256" key="5">
    <source>
        <dbReference type="ARBA" id="ARBA00022723"/>
    </source>
</evidence>
<gene>
    <name evidence="11" type="ORF">F8M41_014768</name>
</gene>
<dbReference type="InterPro" id="IPR004649">
    <property type="entry name" value="RNase_H2_suA"/>
</dbReference>
<dbReference type="GO" id="GO:0003723">
    <property type="term" value="F:RNA binding"/>
    <property type="evidence" value="ECO:0007669"/>
    <property type="project" value="UniProtKB-UniRule"/>
</dbReference>
<dbReference type="InterPro" id="IPR001352">
    <property type="entry name" value="RNase_HII/HIII"/>
</dbReference>
<dbReference type="AlphaFoldDB" id="A0A8H4A0J5"/>
<dbReference type="GO" id="GO:0043137">
    <property type="term" value="P:DNA replication, removal of RNA primer"/>
    <property type="evidence" value="ECO:0007669"/>
    <property type="project" value="TreeGrafter"/>
</dbReference>
<comment type="catalytic activity">
    <reaction evidence="1 8 9">
        <text>Endonucleolytic cleavage to 5'-phosphomonoester.</text>
        <dbReference type="EC" id="3.1.26.4"/>
    </reaction>
</comment>
<comment type="cofactor">
    <cofactor evidence="8">
        <name>Mn(2+)</name>
        <dbReference type="ChEBI" id="CHEBI:29035"/>
    </cofactor>
    <cofactor evidence="8">
        <name>Mg(2+)</name>
        <dbReference type="ChEBI" id="CHEBI:18420"/>
    </cofactor>
    <text evidence="8">Manganese or magnesium. Binds 1 divalent metal ion per monomer in the absence of substrate. May bind a second metal ion after substrate binding.</text>
</comment>
<evidence type="ECO:0000256" key="8">
    <source>
        <dbReference type="PROSITE-ProRule" id="PRU01319"/>
    </source>
</evidence>
<dbReference type="InterPro" id="IPR036397">
    <property type="entry name" value="RNaseH_sf"/>
</dbReference>
<dbReference type="FunFam" id="3.30.420.10:FF:000016">
    <property type="entry name" value="Ribonuclease"/>
    <property type="match status" value="1"/>
</dbReference>
<keyword evidence="6 8" id="KW-0255">Endonuclease</keyword>
<evidence type="ECO:0000256" key="6">
    <source>
        <dbReference type="ARBA" id="ARBA00022759"/>
    </source>
</evidence>
<keyword evidence="4 8" id="KW-0540">Nuclease</keyword>
<name>A0A8H4A0J5_GIGMA</name>
<dbReference type="Proteomes" id="UP000439903">
    <property type="component" value="Unassembled WGS sequence"/>
</dbReference>
<evidence type="ECO:0000256" key="9">
    <source>
        <dbReference type="RuleBase" id="RU003515"/>
    </source>
</evidence>
<comment type="caution">
    <text evidence="11">The sequence shown here is derived from an EMBL/GenBank/DDBJ whole genome shotgun (WGS) entry which is preliminary data.</text>
</comment>
<evidence type="ECO:0000256" key="1">
    <source>
        <dbReference type="ARBA" id="ARBA00000077"/>
    </source>
</evidence>
<keyword evidence="12" id="KW-1185">Reference proteome</keyword>
<feature type="binding site" evidence="8">
    <location>
        <position position="84"/>
    </location>
    <ligand>
        <name>a divalent metal cation</name>
        <dbReference type="ChEBI" id="CHEBI:60240"/>
    </ligand>
</feature>
<dbReference type="GO" id="GO:0004523">
    <property type="term" value="F:RNA-DNA hybrid ribonuclease activity"/>
    <property type="evidence" value="ECO:0007669"/>
    <property type="project" value="UniProtKB-UniRule"/>
</dbReference>
<evidence type="ECO:0000256" key="7">
    <source>
        <dbReference type="ARBA" id="ARBA00022801"/>
    </source>
</evidence>
<dbReference type="GO" id="GO:0032299">
    <property type="term" value="C:ribonuclease H2 complex"/>
    <property type="evidence" value="ECO:0007669"/>
    <property type="project" value="TreeGrafter"/>
</dbReference>
<comment type="similarity">
    <text evidence="3">Belongs to the RNase HII family. Eukaryotic subfamily.</text>
</comment>
<reference evidence="11 12" key="1">
    <citation type="journal article" date="2019" name="Environ. Microbiol.">
        <title>At the nexus of three kingdoms: the genome of the mycorrhizal fungus Gigaspora margarita provides insights into plant, endobacterial and fungal interactions.</title>
        <authorList>
            <person name="Venice F."/>
            <person name="Ghignone S."/>
            <person name="Salvioli di Fossalunga A."/>
            <person name="Amselem J."/>
            <person name="Novero M."/>
            <person name="Xianan X."/>
            <person name="Sedzielewska Toro K."/>
            <person name="Morin E."/>
            <person name="Lipzen A."/>
            <person name="Grigoriev I.V."/>
            <person name="Henrissat B."/>
            <person name="Martin F.M."/>
            <person name="Bonfante P."/>
        </authorList>
    </citation>
    <scope>NUCLEOTIDE SEQUENCE [LARGE SCALE GENOMIC DNA]</scope>
    <source>
        <strain evidence="11 12">BEG34</strain>
    </source>
</reference>